<feature type="region of interest" description="Disordered" evidence="7">
    <location>
        <begin position="156"/>
        <end position="176"/>
    </location>
</feature>
<sequence>MASKEEKANAALSTSSPSTNLSVTNFSIDTILGSGKSHQETLKSTEVNDFREDDSELLSSPEPPSPSVHSRPHPVFPRCLRPTPVTLSTLYHHGVSPVPPPAQLHVSYISNCLGLPVDRQDSPTISSPTSYYGNPTVNNPPGLGYWLSRSPFLTLTAPKPTGRRPRKPGVERKPRQAYSAKQLERLESEFKADKYLSVSKRMELSAALNLTEVQIKTWFQNRRTKWKKQMTARMKIAQRQGIWPAHYLTTSHAFSPFLGPPYISPGLGPLQTPPSGMQDPEDPSSALSLICGTARHTNNSSIIEHLDEKN</sequence>
<accession>A0ABM1T3L3</accession>
<dbReference type="SUPFAM" id="SSF46689">
    <property type="entry name" value="Homeodomain-like"/>
    <property type="match status" value="1"/>
</dbReference>
<evidence type="ECO:0000256" key="5">
    <source>
        <dbReference type="PROSITE-ProRule" id="PRU00108"/>
    </source>
</evidence>
<dbReference type="PANTHER" id="PTHR24333:SF9">
    <property type="entry name" value="HOMEOBOX DOMAIN-CONTAINING PROTEIN"/>
    <property type="match status" value="1"/>
</dbReference>
<dbReference type="InterPro" id="IPR009057">
    <property type="entry name" value="Homeodomain-like_sf"/>
</dbReference>
<dbReference type="InterPro" id="IPR017970">
    <property type="entry name" value="Homeobox_CS"/>
</dbReference>
<dbReference type="PROSITE" id="PS00027">
    <property type="entry name" value="HOMEOBOX_1"/>
    <property type="match status" value="1"/>
</dbReference>
<feature type="compositionally biased region" description="Basic and acidic residues" evidence="7">
    <location>
        <begin position="37"/>
        <end position="50"/>
    </location>
</feature>
<organism evidence="9 10">
    <name type="scientific">Limulus polyphemus</name>
    <name type="common">Atlantic horseshoe crab</name>
    <dbReference type="NCBI Taxonomy" id="6850"/>
    <lineage>
        <taxon>Eukaryota</taxon>
        <taxon>Metazoa</taxon>
        <taxon>Ecdysozoa</taxon>
        <taxon>Arthropoda</taxon>
        <taxon>Chelicerata</taxon>
        <taxon>Merostomata</taxon>
        <taxon>Xiphosura</taxon>
        <taxon>Limulidae</taxon>
        <taxon>Limulus</taxon>
    </lineage>
</organism>
<keyword evidence="3 5" id="KW-0371">Homeobox</keyword>
<dbReference type="Gene3D" id="1.10.10.60">
    <property type="entry name" value="Homeodomain-like"/>
    <property type="match status" value="1"/>
</dbReference>
<dbReference type="PROSITE" id="PS50071">
    <property type="entry name" value="HOMEOBOX_2"/>
    <property type="match status" value="1"/>
</dbReference>
<dbReference type="RefSeq" id="XP_022250469.1">
    <property type="nucleotide sequence ID" value="XM_022394761.1"/>
</dbReference>
<dbReference type="Proteomes" id="UP000694941">
    <property type="component" value="Unplaced"/>
</dbReference>
<keyword evidence="9" id="KW-1185">Reference proteome</keyword>
<feature type="region of interest" description="Disordered" evidence="7">
    <location>
        <begin position="1"/>
        <end position="76"/>
    </location>
</feature>
<evidence type="ECO:0000256" key="3">
    <source>
        <dbReference type="ARBA" id="ARBA00023155"/>
    </source>
</evidence>
<evidence type="ECO:0000313" key="9">
    <source>
        <dbReference type="Proteomes" id="UP000694941"/>
    </source>
</evidence>
<proteinExistence type="predicted"/>
<dbReference type="PANTHER" id="PTHR24333">
    <property type="entry name" value="HOMEO BOX HB9 LIKE A-RELATED"/>
    <property type="match status" value="1"/>
</dbReference>
<dbReference type="InterPro" id="IPR001356">
    <property type="entry name" value="HD"/>
</dbReference>
<gene>
    <name evidence="10" type="primary">LOC111087593</name>
</gene>
<feature type="domain" description="Homeobox" evidence="8">
    <location>
        <begin position="169"/>
        <end position="229"/>
    </location>
</feature>
<dbReference type="InterPro" id="IPR020479">
    <property type="entry name" value="HD_metazoa"/>
</dbReference>
<protein>
    <submittedName>
        <fullName evidence="10">Homeobox protein HMX2-like</fullName>
    </submittedName>
</protein>
<evidence type="ECO:0000256" key="6">
    <source>
        <dbReference type="RuleBase" id="RU000682"/>
    </source>
</evidence>
<feature type="compositionally biased region" description="Polar residues" evidence="7">
    <location>
        <begin position="11"/>
        <end position="28"/>
    </location>
</feature>
<evidence type="ECO:0000256" key="7">
    <source>
        <dbReference type="SAM" id="MobiDB-lite"/>
    </source>
</evidence>
<name>A0ABM1T3L3_LIMPO</name>
<dbReference type="GeneID" id="111087593"/>
<evidence type="ECO:0000259" key="8">
    <source>
        <dbReference type="PROSITE" id="PS50071"/>
    </source>
</evidence>
<reference evidence="10" key="1">
    <citation type="submission" date="2025-08" db="UniProtKB">
        <authorList>
            <consortium name="RefSeq"/>
        </authorList>
    </citation>
    <scope>IDENTIFICATION</scope>
    <source>
        <tissue evidence="10">Muscle</tissue>
    </source>
</reference>
<evidence type="ECO:0000256" key="4">
    <source>
        <dbReference type="ARBA" id="ARBA00023242"/>
    </source>
</evidence>
<dbReference type="PRINTS" id="PR00024">
    <property type="entry name" value="HOMEOBOX"/>
</dbReference>
<dbReference type="InterPro" id="IPR050848">
    <property type="entry name" value="Homeobox_TF"/>
</dbReference>
<dbReference type="SMART" id="SM00389">
    <property type="entry name" value="HOX"/>
    <property type="match status" value="1"/>
</dbReference>
<evidence type="ECO:0000256" key="2">
    <source>
        <dbReference type="ARBA" id="ARBA00023125"/>
    </source>
</evidence>
<dbReference type="CDD" id="cd00086">
    <property type="entry name" value="homeodomain"/>
    <property type="match status" value="1"/>
</dbReference>
<comment type="subcellular location">
    <subcellularLocation>
        <location evidence="1 5 6">Nucleus</location>
    </subcellularLocation>
</comment>
<feature type="DNA-binding region" description="Homeobox" evidence="5">
    <location>
        <begin position="171"/>
        <end position="230"/>
    </location>
</feature>
<keyword evidence="4 5" id="KW-0539">Nucleus</keyword>
<evidence type="ECO:0000313" key="10">
    <source>
        <dbReference type="RefSeq" id="XP_022250469.1"/>
    </source>
</evidence>
<evidence type="ECO:0000256" key="1">
    <source>
        <dbReference type="ARBA" id="ARBA00004123"/>
    </source>
</evidence>
<dbReference type="Pfam" id="PF00046">
    <property type="entry name" value="Homeodomain"/>
    <property type="match status" value="1"/>
</dbReference>
<keyword evidence="2 5" id="KW-0238">DNA-binding</keyword>